<evidence type="ECO:0000313" key="1">
    <source>
        <dbReference type="EMBL" id="MBC8431035.1"/>
    </source>
</evidence>
<evidence type="ECO:0000313" key="2">
    <source>
        <dbReference type="Proteomes" id="UP000605201"/>
    </source>
</evidence>
<accession>A0A8J6NWD4</accession>
<gene>
    <name evidence="1" type="ORF">H8D96_03860</name>
</gene>
<proteinExistence type="predicted"/>
<dbReference type="AlphaFoldDB" id="A0A8J6NWD4"/>
<sequence length="261" mass="29964">MGADSHDLERICGNCNYSFPSEPFGSDFAICLNDPDLEPYVDDMLENQDFSRCQNLIKQKRFSWEQEACPDFDPVELNEEFPFSSELNSAIAELADEGRLTAETFEQAVFEDVVDNIDWAHMPVEDYVEELNRADNVGAREKAVANLGGLIAFDNEAAFYALGNYLRELSPPATVEETHFRIEILRHLNLRNRFEDKLGPLLVEDLFRTPSNNTTRSWYTAVFRFFENAPAHMAEEALSPMLNSPQFSYRIKKRVRTILQT</sequence>
<protein>
    <submittedName>
        <fullName evidence="1">Uncharacterized protein</fullName>
    </submittedName>
</protein>
<dbReference type="Proteomes" id="UP000605201">
    <property type="component" value="Unassembled WGS sequence"/>
</dbReference>
<reference evidence="1 2" key="1">
    <citation type="submission" date="2020-08" db="EMBL/GenBank/DDBJ databases">
        <title>Bridging the membrane lipid divide: bacteria of the FCB group superphylum have the potential to synthesize archaeal ether lipids.</title>
        <authorList>
            <person name="Villanueva L."/>
            <person name="Von Meijenfeldt F.A.B."/>
            <person name="Westbye A.B."/>
            <person name="Yadav S."/>
            <person name="Hopmans E.C."/>
            <person name="Dutilh B.E."/>
            <person name="Sinninghe Damste J.S."/>
        </authorList>
    </citation>
    <scope>NUCLEOTIDE SEQUENCE [LARGE SCALE GENOMIC DNA]</scope>
    <source>
        <strain evidence="1">NIOZ-UU17</strain>
    </source>
</reference>
<comment type="caution">
    <text evidence="1">The sequence shown here is derived from an EMBL/GenBank/DDBJ whole genome shotgun (WGS) entry which is preliminary data.</text>
</comment>
<name>A0A8J6NWD4_9BACT</name>
<dbReference type="EMBL" id="JACNIG010000105">
    <property type="protein sequence ID" value="MBC8431035.1"/>
    <property type="molecule type" value="Genomic_DNA"/>
</dbReference>
<organism evidence="1 2">
    <name type="scientific">Candidatus Desulfatibia vada</name>
    <dbReference type="NCBI Taxonomy" id="2841696"/>
    <lineage>
        <taxon>Bacteria</taxon>
        <taxon>Pseudomonadati</taxon>
        <taxon>Thermodesulfobacteriota</taxon>
        <taxon>Desulfobacteria</taxon>
        <taxon>Desulfobacterales</taxon>
        <taxon>Desulfobacterales incertae sedis</taxon>
        <taxon>Candidatus Desulfatibia</taxon>
    </lineage>
</organism>